<gene>
    <name evidence="1" type="ORF">PQJ73_19885</name>
</gene>
<dbReference type="RefSeq" id="WP_272778791.1">
    <property type="nucleotide sequence ID" value="NZ_JAQQLI010000035.1"/>
</dbReference>
<dbReference type="EMBL" id="JAQQLI010000035">
    <property type="protein sequence ID" value="MDC7787955.1"/>
    <property type="molecule type" value="Genomic_DNA"/>
</dbReference>
<sequence>MSRSADQVWAEMLTLLPRGAAWPAGTTGAAGTGGAGSSLLAAVLRPLAEGIAEVEAAAEALMREVDPRSATVMLPDFERLLGADPCGRNIAALPLDERRRLAHSRYTARGGASRLYFEGVAEKRGTPIVITNLVVSQAGLLEAGDEIVGISEAFTFSVQLPLGLWKVAEAGELAAGDLIYSFEPSDLECEIGRLKPAHTEAVFTYAESGT</sequence>
<organism evidence="1 2">
    <name type="scientific">Rhodoplanes tepidamans</name>
    <name type="common">Rhodoplanes cryptolactis</name>
    <dbReference type="NCBI Taxonomy" id="200616"/>
    <lineage>
        <taxon>Bacteria</taxon>
        <taxon>Pseudomonadati</taxon>
        <taxon>Pseudomonadota</taxon>
        <taxon>Alphaproteobacteria</taxon>
        <taxon>Hyphomicrobiales</taxon>
        <taxon>Nitrobacteraceae</taxon>
        <taxon>Rhodoplanes</taxon>
    </lineage>
</organism>
<dbReference type="InterPro" id="IPR018755">
    <property type="entry name" value="Phage_Mu_Gp48"/>
</dbReference>
<proteinExistence type="predicted"/>
<dbReference type="Proteomes" id="UP001165652">
    <property type="component" value="Unassembled WGS sequence"/>
</dbReference>
<name>A0ABT5JG04_RHOTP</name>
<accession>A0ABT5JG04</accession>
<comment type="caution">
    <text evidence="1">The sequence shown here is derived from an EMBL/GenBank/DDBJ whole genome shotgun (WGS) entry which is preliminary data.</text>
</comment>
<reference evidence="1" key="2">
    <citation type="submission" date="2023-02" db="EMBL/GenBank/DDBJ databases">
        <authorList>
            <person name="Rayyan A."/>
            <person name="Meyer T."/>
            <person name="Kyndt J.A."/>
        </authorList>
    </citation>
    <scope>NUCLEOTIDE SEQUENCE</scope>
    <source>
        <strain evidence="1">DSM 9987</strain>
    </source>
</reference>
<keyword evidence="2" id="KW-1185">Reference proteome</keyword>
<dbReference type="Pfam" id="PF10076">
    <property type="entry name" value="Phage_Mu_Gp48"/>
    <property type="match status" value="1"/>
</dbReference>
<evidence type="ECO:0000313" key="2">
    <source>
        <dbReference type="Proteomes" id="UP001165652"/>
    </source>
</evidence>
<evidence type="ECO:0000313" key="1">
    <source>
        <dbReference type="EMBL" id="MDC7787955.1"/>
    </source>
</evidence>
<reference evidence="1" key="1">
    <citation type="journal article" date="2023" name="Microbiol Resour">
        <title>Genome Sequences of Rhodoplanes serenus and Two Thermotolerant Strains, Rhodoplanes tepidamans and 'Rhodoplanes cryptolactis,' Further Refine the Genus.</title>
        <authorList>
            <person name="Rayyan A.A."/>
            <person name="Kyndt J.A."/>
        </authorList>
    </citation>
    <scope>NUCLEOTIDE SEQUENCE</scope>
    <source>
        <strain evidence="1">DSM 9987</strain>
    </source>
</reference>
<protein>
    <submittedName>
        <fullName evidence="1">DUF2313 domain-containing protein</fullName>
    </submittedName>
</protein>